<comment type="caution">
    <text evidence="7">The sequence shown here is derived from an EMBL/GenBank/DDBJ whole genome shotgun (WGS) entry which is preliminary data.</text>
</comment>
<dbReference type="CDD" id="cd10549">
    <property type="entry name" value="MtMvhB_like"/>
    <property type="match status" value="1"/>
</dbReference>
<dbReference type="PANTHER" id="PTHR43687:SF1">
    <property type="entry name" value="FERREDOXIN III"/>
    <property type="match status" value="1"/>
</dbReference>
<dbReference type="Pfam" id="PF12838">
    <property type="entry name" value="Fer4_7"/>
    <property type="match status" value="1"/>
</dbReference>
<keyword evidence="4" id="KW-0411">Iron-sulfur</keyword>
<evidence type="ECO:0000313" key="8">
    <source>
        <dbReference type="Proteomes" id="UP000823894"/>
    </source>
</evidence>
<dbReference type="EMBL" id="DWWK01000094">
    <property type="protein sequence ID" value="HJC38685.1"/>
    <property type="molecule type" value="Genomic_DNA"/>
</dbReference>
<feature type="domain" description="4Fe-4S ferredoxin-type" evidence="6">
    <location>
        <begin position="160"/>
        <end position="189"/>
    </location>
</feature>
<evidence type="ECO:0000256" key="3">
    <source>
        <dbReference type="ARBA" id="ARBA00023004"/>
    </source>
</evidence>
<dbReference type="Proteomes" id="UP000823894">
    <property type="component" value="Unassembled WGS sequence"/>
</dbReference>
<dbReference type="InterPro" id="IPR050572">
    <property type="entry name" value="Fe-S_Ferredoxin"/>
</dbReference>
<keyword evidence="2" id="KW-0479">Metal-binding</keyword>
<evidence type="ECO:0000259" key="6">
    <source>
        <dbReference type="PROSITE" id="PS51379"/>
    </source>
</evidence>
<protein>
    <submittedName>
        <fullName evidence="7">4Fe-4S binding protein</fullName>
    </submittedName>
</protein>
<dbReference type="PROSITE" id="PS00198">
    <property type="entry name" value="4FE4S_FER_1"/>
    <property type="match status" value="3"/>
</dbReference>
<feature type="domain" description="4Fe-4S ferredoxin-type" evidence="6">
    <location>
        <begin position="72"/>
        <end position="101"/>
    </location>
</feature>
<sequence length="189" mass="21246">MMEDKTRVFTFAGRVLKNLFRKPATVQYPFQPVEYPERMRGHVEIKIEDCICCGLCVRSCPSQAITVDRKAGTWTIERFDCVQCGSCVLACPKKCLTMEKGYTEPDITKTSETFTKPKEEEKPAEASGGKPVLDAEKCVYCTLCAKKCPQEAIRVDRKEKLWELDEEKCVQCGICASACPKHALGMQSI</sequence>
<name>A0A9D2SYM0_9FIRM</name>
<feature type="region of interest" description="Disordered" evidence="5">
    <location>
        <begin position="109"/>
        <end position="129"/>
    </location>
</feature>
<dbReference type="InterPro" id="IPR017896">
    <property type="entry name" value="4Fe4S_Fe-S-bd"/>
</dbReference>
<organism evidence="7 8">
    <name type="scientific">Candidatus Mediterraneibacter faecigallinarum</name>
    <dbReference type="NCBI Taxonomy" id="2838669"/>
    <lineage>
        <taxon>Bacteria</taxon>
        <taxon>Bacillati</taxon>
        <taxon>Bacillota</taxon>
        <taxon>Clostridia</taxon>
        <taxon>Lachnospirales</taxon>
        <taxon>Lachnospiraceae</taxon>
        <taxon>Mediterraneibacter</taxon>
    </lineage>
</organism>
<evidence type="ECO:0000256" key="1">
    <source>
        <dbReference type="ARBA" id="ARBA00022485"/>
    </source>
</evidence>
<dbReference type="PROSITE" id="PS51379">
    <property type="entry name" value="4FE4S_FER_2"/>
    <property type="match status" value="4"/>
</dbReference>
<keyword evidence="3" id="KW-0408">Iron</keyword>
<dbReference type="GO" id="GO:0051539">
    <property type="term" value="F:4 iron, 4 sulfur cluster binding"/>
    <property type="evidence" value="ECO:0007669"/>
    <property type="project" value="UniProtKB-KW"/>
</dbReference>
<feature type="domain" description="4Fe-4S ferredoxin-type" evidence="6">
    <location>
        <begin position="129"/>
        <end position="158"/>
    </location>
</feature>
<dbReference type="Gene3D" id="3.30.70.3270">
    <property type="match status" value="1"/>
</dbReference>
<feature type="compositionally biased region" description="Basic and acidic residues" evidence="5">
    <location>
        <begin position="109"/>
        <end position="124"/>
    </location>
</feature>
<evidence type="ECO:0000256" key="4">
    <source>
        <dbReference type="ARBA" id="ARBA00023014"/>
    </source>
</evidence>
<feature type="domain" description="4Fe-4S ferredoxin-type" evidence="6">
    <location>
        <begin position="41"/>
        <end position="70"/>
    </location>
</feature>
<reference evidence="7" key="1">
    <citation type="journal article" date="2021" name="PeerJ">
        <title>Extensive microbial diversity within the chicken gut microbiome revealed by metagenomics and culture.</title>
        <authorList>
            <person name="Gilroy R."/>
            <person name="Ravi A."/>
            <person name="Getino M."/>
            <person name="Pursley I."/>
            <person name="Horton D.L."/>
            <person name="Alikhan N.F."/>
            <person name="Baker D."/>
            <person name="Gharbi K."/>
            <person name="Hall N."/>
            <person name="Watson M."/>
            <person name="Adriaenssens E.M."/>
            <person name="Foster-Nyarko E."/>
            <person name="Jarju S."/>
            <person name="Secka A."/>
            <person name="Antonio M."/>
            <person name="Oren A."/>
            <person name="Chaudhuri R.R."/>
            <person name="La Ragione R."/>
            <person name="Hildebrand F."/>
            <person name="Pallen M.J."/>
        </authorList>
    </citation>
    <scope>NUCLEOTIDE SEQUENCE</scope>
    <source>
        <strain evidence="7">ChiGjej1B1-1692</strain>
    </source>
</reference>
<dbReference type="GO" id="GO:0046872">
    <property type="term" value="F:metal ion binding"/>
    <property type="evidence" value="ECO:0007669"/>
    <property type="project" value="UniProtKB-KW"/>
</dbReference>
<dbReference type="InterPro" id="IPR017900">
    <property type="entry name" value="4Fe4S_Fe_S_CS"/>
</dbReference>
<keyword evidence="1" id="KW-0004">4Fe-4S</keyword>
<dbReference type="AlphaFoldDB" id="A0A9D2SYM0"/>
<reference evidence="7" key="2">
    <citation type="submission" date="2021-04" db="EMBL/GenBank/DDBJ databases">
        <authorList>
            <person name="Gilroy R."/>
        </authorList>
    </citation>
    <scope>NUCLEOTIDE SEQUENCE</scope>
    <source>
        <strain evidence="7">ChiGjej1B1-1692</strain>
    </source>
</reference>
<evidence type="ECO:0000256" key="2">
    <source>
        <dbReference type="ARBA" id="ARBA00022723"/>
    </source>
</evidence>
<dbReference type="SUPFAM" id="SSF54862">
    <property type="entry name" value="4Fe-4S ferredoxins"/>
    <property type="match status" value="1"/>
</dbReference>
<dbReference type="Pfam" id="PF14697">
    <property type="entry name" value="Fer4_21"/>
    <property type="match status" value="1"/>
</dbReference>
<evidence type="ECO:0000313" key="7">
    <source>
        <dbReference type="EMBL" id="HJC38685.1"/>
    </source>
</evidence>
<evidence type="ECO:0000256" key="5">
    <source>
        <dbReference type="SAM" id="MobiDB-lite"/>
    </source>
</evidence>
<proteinExistence type="predicted"/>
<accession>A0A9D2SYM0</accession>
<dbReference type="Gene3D" id="3.30.70.20">
    <property type="match status" value="1"/>
</dbReference>
<gene>
    <name evidence="7" type="ORF">H9757_06455</name>
</gene>
<dbReference type="PANTHER" id="PTHR43687">
    <property type="entry name" value="ADENYLYLSULFATE REDUCTASE, BETA SUBUNIT"/>
    <property type="match status" value="1"/>
</dbReference>